<protein>
    <submittedName>
        <fullName evidence="1">Uncharacterized protein</fullName>
    </submittedName>
</protein>
<sequence length="94" mass="10705">MAGLCEGGNEPPGSLKVTNSLSIEMWTVQQLKADDCCKRANFCDEMIRRIDENPNKKVRNLIDLIQRIIQAVGLITPDMMVNTWQEVEYRFGTC</sequence>
<proteinExistence type="predicted"/>
<evidence type="ECO:0000313" key="1">
    <source>
        <dbReference type="EMBL" id="KAJ4437928.1"/>
    </source>
</evidence>
<dbReference type="EMBL" id="JAJSOF020000019">
    <property type="protein sequence ID" value="KAJ4437928.1"/>
    <property type="molecule type" value="Genomic_DNA"/>
</dbReference>
<name>A0ABQ8SVR0_PERAM</name>
<keyword evidence="2" id="KW-1185">Reference proteome</keyword>
<dbReference type="Proteomes" id="UP001148838">
    <property type="component" value="Unassembled WGS sequence"/>
</dbReference>
<accession>A0ABQ8SVR0</accession>
<gene>
    <name evidence="1" type="ORF">ANN_13867</name>
</gene>
<organism evidence="1 2">
    <name type="scientific">Periplaneta americana</name>
    <name type="common">American cockroach</name>
    <name type="synonym">Blatta americana</name>
    <dbReference type="NCBI Taxonomy" id="6978"/>
    <lineage>
        <taxon>Eukaryota</taxon>
        <taxon>Metazoa</taxon>
        <taxon>Ecdysozoa</taxon>
        <taxon>Arthropoda</taxon>
        <taxon>Hexapoda</taxon>
        <taxon>Insecta</taxon>
        <taxon>Pterygota</taxon>
        <taxon>Neoptera</taxon>
        <taxon>Polyneoptera</taxon>
        <taxon>Dictyoptera</taxon>
        <taxon>Blattodea</taxon>
        <taxon>Blattoidea</taxon>
        <taxon>Blattidae</taxon>
        <taxon>Blattinae</taxon>
        <taxon>Periplaneta</taxon>
    </lineage>
</organism>
<comment type="caution">
    <text evidence="1">The sequence shown here is derived from an EMBL/GenBank/DDBJ whole genome shotgun (WGS) entry which is preliminary data.</text>
</comment>
<evidence type="ECO:0000313" key="2">
    <source>
        <dbReference type="Proteomes" id="UP001148838"/>
    </source>
</evidence>
<reference evidence="1 2" key="1">
    <citation type="journal article" date="2022" name="Allergy">
        <title>Genome assembly and annotation of Periplaneta americana reveal a comprehensive cockroach allergen profile.</title>
        <authorList>
            <person name="Wang L."/>
            <person name="Xiong Q."/>
            <person name="Saelim N."/>
            <person name="Wang L."/>
            <person name="Nong W."/>
            <person name="Wan A.T."/>
            <person name="Shi M."/>
            <person name="Liu X."/>
            <person name="Cao Q."/>
            <person name="Hui J.H.L."/>
            <person name="Sookrung N."/>
            <person name="Leung T.F."/>
            <person name="Tungtrongchitr A."/>
            <person name="Tsui S.K.W."/>
        </authorList>
    </citation>
    <scope>NUCLEOTIDE SEQUENCE [LARGE SCALE GENOMIC DNA]</scope>
    <source>
        <strain evidence="1">PWHHKU_190912</strain>
    </source>
</reference>